<geneLocation type="plasmid" evidence="6 7">
    <name>pSGRIFU1</name>
</geneLocation>
<dbReference type="PANTHER" id="PTHR19211">
    <property type="entry name" value="ATP-BINDING TRANSPORT PROTEIN-RELATED"/>
    <property type="match status" value="1"/>
</dbReference>
<dbReference type="GO" id="GO:0016887">
    <property type="term" value="F:ATP hydrolysis activity"/>
    <property type="evidence" value="ECO:0007669"/>
    <property type="project" value="InterPro"/>
</dbReference>
<feature type="domain" description="ABC transporter" evidence="5">
    <location>
        <begin position="24"/>
        <end position="277"/>
    </location>
</feature>
<evidence type="ECO:0000256" key="3">
    <source>
        <dbReference type="ARBA" id="ARBA00022840"/>
    </source>
</evidence>
<evidence type="ECO:0000313" key="7">
    <source>
        <dbReference type="Proteomes" id="UP000516422"/>
    </source>
</evidence>
<dbReference type="SMART" id="SM00382">
    <property type="entry name" value="AAA"/>
    <property type="match status" value="2"/>
</dbReference>
<evidence type="ECO:0000256" key="4">
    <source>
        <dbReference type="SAM" id="MobiDB-lite"/>
    </source>
</evidence>
<dbReference type="InterPro" id="IPR050611">
    <property type="entry name" value="ABCF"/>
</dbReference>
<feature type="compositionally biased region" description="Pro residues" evidence="4">
    <location>
        <begin position="349"/>
        <end position="362"/>
    </location>
</feature>
<evidence type="ECO:0000313" key="6">
    <source>
        <dbReference type="EMBL" id="QNT98115.1"/>
    </source>
</evidence>
<dbReference type="GeneID" id="91467373"/>
<organism evidence="6 7">
    <name type="scientific">Streptomyces griseofuscus</name>
    <dbReference type="NCBI Taxonomy" id="146922"/>
    <lineage>
        <taxon>Bacteria</taxon>
        <taxon>Bacillati</taxon>
        <taxon>Actinomycetota</taxon>
        <taxon>Actinomycetes</taxon>
        <taxon>Kitasatosporales</taxon>
        <taxon>Streptomycetaceae</taxon>
        <taxon>Streptomyces</taxon>
    </lineage>
</organism>
<dbReference type="CDD" id="cd03221">
    <property type="entry name" value="ABCF_EF-3"/>
    <property type="match status" value="2"/>
</dbReference>
<dbReference type="Pfam" id="PF00005">
    <property type="entry name" value="ABC_tran"/>
    <property type="match status" value="2"/>
</dbReference>
<evidence type="ECO:0000259" key="5">
    <source>
        <dbReference type="PROSITE" id="PS50893"/>
    </source>
</evidence>
<dbReference type="SUPFAM" id="SSF52540">
    <property type="entry name" value="P-loop containing nucleoside triphosphate hydrolases"/>
    <property type="match status" value="2"/>
</dbReference>
<dbReference type="Gene3D" id="3.40.50.300">
    <property type="entry name" value="P-loop containing nucleotide triphosphate hydrolases"/>
    <property type="match status" value="2"/>
</dbReference>
<sequence>MSDAPAPPDHGQDVLSADHRSAHLLAEDLRCVLGDRVVLHDVSLSVSRGERVGLIGENGRGKSTLLRALAGELAPQRGRVVRAVTGRVGFLAQQPDFPPGSTIEDVLAQATAEFRELSARMHAAEERMSSESGDLDAVMEEYGRLQEEFTRRGGWELGARVGEVLDVFGLAGLDRDRRIGTLSGGERARLALACLVLDEPAGLLLDEPTNHLDDRAVDWLVRWLAAYQGPCLIASHDRALLDTAVTAIVDLDGPSGATVRYGGGYRDYLAERAAAQERWWQRYREWSREVAEARRRLERAHAGGRVFAGRADNDKLSYNAMGSAAEAAVARRTRAAQQHLRELLGEAVPRPPEPLDFAPPAPDQETDGVAEPAGGVLLRAAGLLAGEVLRGAELTLAAGSRYVISGPNGAGKSTLLSVLAGEREPDAGVVERAPGLRIGYLPQDSDFGAERRGLLEAFAARRETHLDDAASELTRFGLFAPRDFATPANRLSVGQWRRLDLALLFARRPHLLLLDEPTNHLSLVLVEQLLAAVERFTGPVVMVTHDRALRERHRDRLLELAGGRLVPSG</sequence>
<dbReference type="Proteomes" id="UP000516422">
    <property type="component" value="Plasmid pSGRIFU1"/>
</dbReference>
<dbReference type="KEGG" id="sgf:HEP81_07887"/>
<dbReference type="AlphaFoldDB" id="A0A7H1QCT5"/>
<evidence type="ECO:0000256" key="1">
    <source>
        <dbReference type="ARBA" id="ARBA00022737"/>
    </source>
</evidence>
<dbReference type="FunFam" id="3.40.50.300:FF:000011">
    <property type="entry name" value="Putative ABC transporter ATP-binding component"/>
    <property type="match status" value="1"/>
</dbReference>
<dbReference type="PROSITE" id="PS00211">
    <property type="entry name" value="ABC_TRANSPORTER_1"/>
    <property type="match status" value="2"/>
</dbReference>
<feature type="domain" description="ABC transporter" evidence="5">
    <location>
        <begin position="364"/>
        <end position="569"/>
    </location>
</feature>
<accession>A0A7H1QCT5</accession>
<gene>
    <name evidence="6" type="ORF">HEP81_07887</name>
</gene>
<dbReference type="RefSeq" id="WP_063755296.1">
    <property type="nucleotide sequence ID" value="NZ_CP051007.1"/>
</dbReference>
<keyword evidence="2" id="KW-0547">Nucleotide-binding</keyword>
<dbReference type="PROSITE" id="PS50893">
    <property type="entry name" value="ABC_TRANSPORTER_2"/>
    <property type="match status" value="2"/>
</dbReference>
<reference evidence="6 7" key="1">
    <citation type="submission" date="2020-04" db="EMBL/GenBank/DDBJ databases">
        <title>Characterization and engineering of Streptomyces griseofuscus DSM40191 as a potential heterologous host for expression of BGCs.</title>
        <authorList>
            <person name="Gren T."/>
            <person name="Whitford C.M."/>
            <person name="Mohite O.S."/>
            <person name="Joergensen T.S."/>
            <person name="Nielsen J.B."/>
            <person name="Lee S.Y."/>
            <person name="Weber T."/>
        </authorList>
    </citation>
    <scope>NUCLEOTIDE SEQUENCE [LARGE SCALE GENOMIC DNA]</scope>
    <source>
        <strain evidence="6 7">DSM 40191</strain>
        <plasmid evidence="6 7">pSGRIFU1</plasmid>
    </source>
</reference>
<keyword evidence="3 6" id="KW-0067">ATP-binding</keyword>
<protein>
    <submittedName>
        <fullName evidence="6">ABC transporter ATP-binding protein</fullName>
    </submittedName>
</protein>
<evidence type="ECO:0000256" key="2">
    <source>
        <dbReference type="ARBA" id="ARBA00022741"/>
    </source>
</evidence>
<proteinExistence type="predicted"/>
<dbReference type="PANTHER" id="PTHR19211:SF14">
    <property type="entry name" value="ATP-BINDING CASSETTE SUB-FAMILY F MEMBER 1"/>
    <property type="match status" value="1"/>
</dbReference>
<dbReference type="EMBL" id="CP051007">
    <property type="protein sequence ID" value="QNT98115.1"/>
    <property type="molecule type" value="Genomic_DNA"/>
</dbReference>
<keyword evidence="6" id="KW-0614">Plasmid</keyword>
<keyword evidence="1" id="KW-0677">Repeat</keyword>
<dbReference type="InterPro" id="IPR003593">
    <property type="entry name" value="AAA+_ATPase"/>
</dbReference>
<dbReference type="GO" id="GO:0005524">
    <property type="term" value="F:ATP binding"/>
    <property type="evidence" value="ECO:0007669"/>
    <property type="project" value="UniProtKB-KW"/>
</dbReference>
<dbReference type="InterPro" id="IPR003439">
    <property type="entry name" value="ABC_transporter-like_ATP-bd"/>
</dbReference>
<dbReference type="InterPro" id="IPR027417">
    <property type="entry name" value="P-loop_NTPase"/>
</dbReference>
<feature type="region of interest" description="Disordered" evidence="4">
    <location>
        <begin position="348"/>
        <end position="368"/>
    </location>
</feature>
<name>A0A7H1QCT5_9ACTN</name>
<dbReference type="InterPro" id="IPR017871">
    <property type="entry name" value="ABC_transporter-like_CS"/>
</dbReference>